<dbReference type="InParanoid" id="A0A067PTG5"/>
<feature type="region of interest" description="Disordered" evidence="1">
    <location>
        <begin position="103"/>
        <end position="125"/>
    </location>
</feature>
<evidence type="ECO:0000256" key="1">
    <source>
        <dbReference type="SAM" id="MobiDB-lite"/>
    </source>
</evidence>
<feature type="region of interest" description="Disordered" evidence="1">
    <location>
        <begin position="1"/>
        <end position="30"/>
    </location>
</feature>
<dbReference type="HOGENOM" id="CLU_099923_0_0_1"/>
<feature type="compositionally biased region" description="Polar residues" evidence="1">
    <location>
        <begin position="185"/>
        <end position="194"/>
    </location>
</feature>
<feature type="compositionally biased region" description="Pro residues" evidence="1">
    <location>
        <begin position="171"/>
        <end position="182"/>
    </location>
</feature>
<name>A0A067PTG5_9AGAM</name>
<dbReference type="STRING" id="933084.A0A067PTG5"/>
<dbReference type="AlphaFoldDB" id="A0A067PTG5"/>
<evidence type="ECO:0000313" key="2">
    <source>
        <dbReference type="EMBL" id="KDQ58108.1"/>
    </source>
</evidence>
<protein>
    <submittedName>
        <fullName evidence="2">Uncharacterized protein</fullName>
    </submittedName>
</protein>
<organism evidence="2 3">
    <name type="scientific">Jaapia argillacea MUCL 33604</name>
    <dbReference type="NCBI Taxonomy" id="933084"/>
    <lineage>
        <taxon>Eukaryota</taxon>
        <taxon>Fungi</taxon>
        <taxon>Dikarya</taxon>
        <taxon>Basidiomycota</taxon>
        <taxon>Agaricomycotina</taxon>
        <taxon>Agaricomycetes</taxon>
        <taxon>Agaricomycetidae</taxon>
        <taxon>Jaapiales</taxon>
        <taxon>Jaapiaceae</taxon>
        <taxon>Jaapia</taxon>
    </lineage>
</organism>
<dbReference type="EMBL" id="KL197718">
    <property type="protein sequence ID" value="KDQ58108.1"/>
    <property type="molecule type" value="Genomic_DNA"/>
</dbReference>
<dbReference type="Proteomes" id="UP000027265">
    <property type="component" value="Unassembled WGS sequence"/>
</dbReference>
<accession>A0A067PTG5</accession>
<sequence>MHISPTNPFTTQRKPPFKRRKLTSSSSPSTSLLQPLDFLKATSTLSTTMTTPTQNVQKAYNYTCTSCHRTLSAKPGQIIFCARCTSPTCPICSRTCTSRLPSLPPTPLLSYTPSLPSTPEPSPRRAALSLATMSNVNGYLGVLGGGVNLGGGGSGGSGGSGTATPPTLNLPLPPTNPNPEPRTPFQSDNTSSTTPRRRKHTESEDEHPSLSSSSNASNQMDSTPDFESESENHHLAYEVPVPGCGRLVCRSCSFESPQSGATTCYDCYGCL</sequence>
<gene>
    <name evidence="2" type="ORF">JAAARDRAFT_34905</name>
</gene>
<feature type="compositionally biased region" description="Low complexity" evidence="1">
    <location>
        <begin position="209"/>
        <end position="218"/>
    </location>
</feature>
<dbReference type="OrthoDB" id="3240925at2759"/>
<proteinExistence type="predicted"/>
<evidence type="ECO:0000313" key="3">
    <source>
        <dbReference type="Proteomes" id="UP000027265"/>
    </source>
</evidence>
<feature type="compositionally biased region" description="Polar residues" evidence="1">
    <location>
        <begin position="1"/>
        <end position="13"/>
    </location>
</feature>
<reference evidence="3" key="1">
    <citation type="journal article" date="2014" name="Proc. Natl. Acad. Sci. U.S.A.">
        <title>Extensive sampling of basidiomycete genomes demonstrates inadequacy of the white-rot/brown-rot paradigm for wood decay fungi.</title>
        <authorList>
            <person name="Riley R."/>
            <person name="Salamov A.A."/>
            <person name="Brown D.W."/>
            <person name="Nagy L.G."/>
            <person name="Floudas D."/>
            <person name="Held B.W."/>
            <person name="Levasseur A."/>
            <person name="Lombard V."/>
            <person name="Morin E."/>
            <person name="Otillar R."/>
            <person name="Lindquist E.A."/>
            <person name="Sun H."/>
            <person name="LaButti K.M."/>
            <person name="Schmutz J."/>
            <person name="Jabbour D."/>
            <person name="Luo H."/>
            <person name="Baker S.E."/>
            <person name="Pisabarro A.G."/>
            <person name="Walton J.D."/>
            <person name="Blanchette R.A."/>
            <person name="Henrissat B."/>
            <person name="Martin F."/>
            <person name="Cullen D."/>
            <person name="Hibbett D.S."/>
            <person name="Grigoriev I.V."/>
        </authorList>
    </citation>
    <scope>NUCLEOTIDE SEQUENCE [LARGE SCALE GENOMIC DNA]</scope>
    <source>
        <strain evidence="3">MUCL 33604</strain>
    </source>
</reference>
<keyword evidence="3" id="KW-1185">Reference proteome</keyword>
<feature type="region of interest" description="Disordered" evidence="1">
    <location>
        <begin position="153"/>
        <end position="231"/>
    </location>
</feature>